<gene>
    <name evidence="3" type="ORF">CL6EHI_182640</name>
</gene>
<keyword evidence="2" id="KW-0732">Signal</keyword>
<feature type="transmembrane region" description="Helical" evidence="1">
    <location>
        <begin position="166"/>
        <end position="186"/>
    </location>
</feature>
<dbReference type="Proteomes" id="UP000078387">
    <property type="component" value="Unassembled WGS sequence"/>
</dbReference>
<evidence type="ECO:0000256" key="1">
    <source>
        <dbReference type="SAM" id="Phobius"/>
    </source>
</evidence>
<dbReference type="VEuPathDB" id="AmoebaDB:EHI7A_003570"/>
<evidence type="ECO:0000313" key="3">
    <source>
        <dbReference type="EMBL" id="GAT92526.1"/>
    </source>
</evidence>
<name>A0A5K1TY33_ENTHI</name>
<keyword evidence="1" id="KW-0812">Transmembrane</keyword>
<sequence>MICYLLFMITLLIFLFSCVSASIPLLLIDGKWTISGMKVQKETGNTIHRFEPMDIIAVSNENRMNITNENTSSKYYLFAINSTSFLFESDGPSFDSKYLEYPFIFSILPYNNIFFSSFQGWNHTWIDIVLTNQATTITLSAYTNTSITLLVATKNIDDERSFFKRYYLLFLVSFYLLAFIIPNYLASSCKK</sequence>
<evidence type="ECO:0000313" key="4">
    <source>
        <dbReference type="Proteomes" id="UP000078387"/>
    </source>
</evidence>
<keyword evidence="1" id="KW-1133">Transmembrane helix</keyword>
<organism evidence="3 4">
    <name type="scientific">Entamoeba histolytica</name>
    <dbReference type="NCBI Taxonomy" id="5759"/>
    <lineage>
        <taxon>Eukaryota</taxon>
        <taxon>Amoebozoa</taxon>
        <taxon>Evosea</taxon>
        <taxon>Archamoebae</taxon>
        <taxon>Mastigamoebida</taxon>
        <taxon>Entamoebidae</taxon>
        <taxon>Entamoeba</taxon>
    </lineage>
</organism>
<comment type="caution">
    <text evidence="3">The sequence shown here is derived from an EMBL/GenBank/DDBJ whole genome shotgun (WGS) entry which is preliminary data.</text>
</comment>
<dbReference type="OMA" id="WNNTWID"/>
<proteinExistence type="predicted"/>
<accession>A0A5K1TY33</accession>
<feature type="signal peptide" evidence="2">
    <location>
        <begin position="1"/>
        <end position="21"/>
    </location>
</feature>
<dbReference type="VEuPathDB" id="AmoebaDB:EHI_182640"/>
<evidence type="ECO:0000256" key="2">
    <source>
        <dbReference type="SAM" id="SignalP"/>
    </source>
</evidence>
<protein>
    <recommendedName>
        <fullName evidence="5">Two tm domain protein</fullName>
    </recommendedName>
</protein>
<dbReference type="VEuPathDB" id="AmoebaDB:KM1_002690"/>
<evidence type="ECO:0008006" key="5">
    <source>
        <dbReference type="Google" id="ProtNLM"/>
    </source>
</evidence>
<dbReference type="AlphaFoldDB" id="A0A5K1TY33"/>
<feature type="chain" id="PRO_5023839698" description="Two tm domain protein" evidence="2">
    <location>
        <begin position="22"/>
        <end position="191"/>
    </location>
</feature>
<reference evidence="3 4" key="1">
    <citation type="submission" date="2016-05" db="EMBL/GenBank/DDBJ databases">
        <title>First whole genome sequencing of Entamoeba histolytica HM1:IMSS-clone-6.</title>
        <authorList>
            <person name="Mukherjee Avik.K."/>
            <person name="Izumyama S."/>
            <person name="Nakada-Tsukui K."/>
            <person name="Nozaki T."/>
        </authorList>
    </citation>
    <scope>NUCLEOTIDE SEQUENCE [LARGE SCALE GENOMIC DNA]</scope>
    <source>
        <strain evidence="3 4">HM1:IMSS clone 6</strain>
    </source>
</reference>
<keyword evidence="1" id="KW-0472">Membrane</keyword>
<dbReference type="EMBL" id="BDEQ01000001">
    <property type="protein sequence ID" value="GAT92526.1"/>
    <property type="molecule type" value="Genomic_DNA"/>
</dbReference>
<dbReference type="VEuPathDB" id="AmoebaDB:EHI5A_001510"/>